<feature type="compositionally biased region" description="Polar residues" evidence="2">
    <location>
        <begin position="194"/>
        <end position="213"/>
    </location>
</feature>
<evidence type="ECO:0000313" key="3">
    <source>
        <dbReference type="EMBL" id="CAD8492553.1"/>
    </source>
</evidence>
<dbReference type="EMBL" id="HBEO01022304">
    <property type="protein sequence ID" value="CAD8492553.1"/>
    <property type="molecule type" value="Transcribed_RNA"/>
</dbReference>
<evidence type="ECO:0000256" key="2">
    <source>
        <dbReference type="SAM" id="MobiDB-lite"/>
    </source>
</evidence>
<gene>
    <name evidence="3" type="ORF">HPHI1048_LOCUS15099</name>
</gene>
<name>A0A7S0ER61_9CRYP</name>
<dbReference type="Gene3D" id="1.25.40.10">
    <property type="entry name" value="Tetratricopeptide repeat domain"/>
    <property type="match status" value="1"/>
</dbReference>
<feature type="coiled-coil region" evidence="1">
    <location>
        <begin position="1"/>
        <end position="102"/>
    </location>
</feature>
<dbReference type="InterPro" id="IPR011990">
    <property type="entry name" value="TPR-like_helical_dom_sf"/>
</dbReference>
<keyword evidence="1" id="KW-0175">Coiled coil</keyword>
<dbReference type="AlphaFoldDB" id="A0A7S0ER61"/>
<evidence type="ECO:0000256" key="1">
    <source>
        <dbReference type="SAM" id="Coils"/>
    </source>
</evidence>
<feature type="region of interest" description="Disordered" evidence="2">
    <location>
        <begin position="191"/>
        <end position="213"/>
    </location>
</feature>
<protein>
    <recommendedName>
        <fullName evidence="4">Kinesin light chain</fullName>
    </recommendedName>
</protein>
<dbReference type="SUPFAM" id="SSF48452">
    <property type="entry name" value="TPR-like"/>
    <property type="match status" value="1"/>
</dbReference>
<organism evidence="3">
    <name type="scientific">Hanusia phi</name>
    <dbReference type="NCBI Taxonomy" id="3032"/>
    <lineage>
        <taxon>Eukaryota</taxon>
        <taxon>Cryptophyceae</taxon>
        <taxon>Pyrenomonadales</taxon>
        <taxon>Geminigeraceae</taxon>
        <taxon>Hanusia</taxon>
    </lineage>
</organism>
<sequence>MSSSKASLDEIQEKNHFLENELQTAKAELTELQSRNLNVLQEGILQKMRSKEEEMNKELEELKTTSEAREAQLLHDHKLELLKEAEIRQRESTQLVEELKGLYSNFAAVSKKAGDLPKSIQMYRRALVLHEQAHGENTVEAATLNINLGAALLAAGESAESKRHFQTALDIRCKHLGEEHQQTQAAMKWLAKLQSKNDQTSRPPSATPTPEGS</sequence>
<evidence type="ECO:0008006" key="4">
    <source>
        <dbReference type="Google" id="ProtNLM"/>
    </source>
</evidence>
<accession>A0A7S0ER61</accession>
<dbReference type="Pfam" id="PF13424">
    <property type="entry name" value="TPR_12"/>
    <property type="match status" value="1"/>
</dbReference>
<reference evidence="3" key="1">
    <citation type="submission" date="2021-01" db="EMBL/GenBank/DDBJ databases">
        <authorList>
            <person name="Corre E."/>
            <person name="Pelletier E."/>
            <person name="Niang G."/>
            <person name="Scheremetjew M."/>
            <person name="Finn R."/>
            <person name="Kale V."/>
            <person name="Holt S."/>
            <person name="Cochrane G."/>
            <person name="Meng A."/>
            <person name="Brown T."/>
            <person name="Cohen L."/>
        </authorList>
    </citation>
    <scope>NUCLEOTIDE SEQUENCE</scope>
    <source>
        <strain evidence="3">CCMP325</strain>
    </source>
</reference>
<proteinExistence type="predicted"/>